<reference evidence="1 2" key="1">
    <citation type="submission" date="2018-02" db="EMBL/GenBank/DDBJ databases">
        <title>Genome sequence of the basidiomycete white-rot fungus Phlebia centrifuga.</title>
        <authorList>
            <person name="Granchi Z."/>
            <person name="Peng M."/>
            <person name="de Vries R.P."/>
            <person name="Hilden K."/>
            <person name="Makela M.R."/>
            <person name="Grigoriev I."/>
            <person name="Riley R."/>
        </authorList>
    </citation>
    <scope>NUCLEOTIDE SEQUENCE [LARGE SCALE GENOMIC DNA]</scope>
    <source>
        <strain evidence="1 2">FBCC195</strain>
    </source>
</reference>
<comment type="caution">
    <text evidence="1">The sequence shown here is derived from an EMBL/GenBank/DDBJ whole genome shotgun (WGS) entry which is preliminary data.</text>
</comment>
<dbReference type="Proteomes" id="UP000186601">
    <property type="component" value="Unassembled WGS sequence"/>
</dbReference>
<dbReference type="EMBL" id="MLYV02000608">
    <property type="protein sequence ID" value="PSR81753.1"/>
    <property type="molecule type" value="Genomic_DNA"/>
</dbReference>
<sequence>MIKLRLSFNIQLSVLIGPRTTIGFGLSPGAAFELSKCGVNRQVKCYYNIALKVSDSSTVTWVGTFGV</sequence>
<evidence type="ECO:0000313" key="2">
    <source>
        <dbReference type="Proteomes" id="UP000186601"/>
    </source>
</evidence>
<protein>
    <submittedName>
        <fullName evidence="1">Uncharacterized protein</fullName>
    </submittedName>
</protein>
<accession>A0A2R6NZV9</accession>
<evidence type="ECO:0000313" key="1">
    <source>
        <dbReference type="EMBL" id="PSR81753.1"/>
    </source>
</evidence>
<keyword evidence="2" id="KW-1185">Reference proteome</keyword>
<dbReference type="AlphaFoldDB" id="A0A2R6NZV9"/>
<gene>
    <name evidence="1" type="ORF">PHLCEN_2v6262</name>
</gene>
<organism evidence="1 2">
    <name type="scientific">Hermanssonia centrifuga</name>
    <dbReference type="NCBI Taxonomy" id="98765"/>
    <lineage>
        <taxon>Eukaryota</taxon>
        <taxon>Fungi</taxon>
        <taxon>Dikarya</taxon>
        <taxon>Basidiomycota</taxon>
        <taxon>Agaricomycotina</taxon>
        <taxon>Agaricomycetes</taxon>
        <taxon>Polyporales</taxon>
        <taxon>Meruliaceae</taxon>
        <taxon>Hermanssonia</taxon>
    </lineage>
</organism>
<name>A0A2R6NZV9_9APHY</name>
<proteinExistence type="predicted"/>